<proteinExistence type="predicted"/>
<gene>
    <name evidence="2" type="ORF">SDC9_122817</name>
</gene>
<sequence>MKTTYPRRSIFGDTGDRNAAGRGAPLSGQRQLRAGASRPLGSSLFVLSAEGHFIRRGTGGYLSFQICPGLAYIVNIFVRGCPAPVYILTETGQRSLGIPSAKIIHAKTFEQCQRRDSFLSVHRYRLLFHSMASTLTTEKNTRHANYLPLFYAGGISLSIAKTPWQNNEYHNEAYFTP</sequence>
<evidence type="ECO:0000313" key="2">
    <source>
        <dbReference type="EMBL" id="MPM75823.1"/>
    </source>
</evidence>
<organism evidence="2">
    <name type="scientific">bioreactor metagenome</name>
    <dbReference type="NCBI Taxonomy" id="1076179"/>
    <lineage>
        <taxon>unclassified sequences</taxon>
        <taxon>metagenomes</taxon>
        <taxon>ecological metagenomes</taxon>
    </lineage>
</organism>
<reference evidence="2" key="1">
    <citation type="submission" date="2019-08" db="EMBL/GenBank/DDBJ databases">
        <authorList>
            <person name="Kucharzyk K."/>
            <person name="Murdoch R.W."/>
            <person name="Higgins S."/>
            <person name="Loffler F."/>
        </authorList>
    </citation>
    <scope>NUCLEOTIDE SEQUENCE</scope>
</reference>
<dbReference type="AlphaFoldDB" id="A0A645CFZ3"/>
<evidence type="ECO:0000256" key="1">
    <source>
        <dbReference type="SAM" id="MobiDB-lite"/>
    </source>
</evidence>
<feature type="region of interest" description="Disordered" evidence="1">
    <location>
        <begin position="1"/>
        <end position="32"/>
    </location>
</feature>
<protein>
    <submittedName>
        <fullName evidence="2">Uncharacterized protein</fullName>
    </submittedName>
</protein>
<accession>A0A645CFZ3</accession>
<name>A0A645CFZ3_9ZZZZ</name>
<comment type="caution">
    <text evidence="2">The sequence shown here is derived from an EMBL/GenBank/DDBJ whole genome shotgun (WGS) entry which is preliminary data.</text>
</comment>
<dbReference type="EMBL" id="VSSQ01026889">
    <property type="protein sequence ID" value="MPM75823.1"/>
    <property type="molecule type" value="Genomic_DNA"/>
</dbReference>